<protein>
    <submittedName>
        <fullName evidence="1">Uncharacterized protein</fullName>
    </submittedName>
</protein>
<dbReference type="Proteomes" id="UP001231649">
    <property type="component" value="Chromosome 8"/>
</dbReference>
<gene>
    <name evidence="1" type="ORF">PYW08_015810</name>
</gene>
<accession>A0ACC2QSV5</accession>
<keyword evidence="2" id="KW-1185">Reference proteome</keyword>
<reference evidence="1" key="1">
    <citation type="submission" date="2023-03" db="EMBL/GenBank/DDBJ databases">
        <title>Chromosome-level genomes of two armyworms, Mythimna separata and Mythimna loreyi, provide insights into the biosynthesis and reception of sex pheromones.</title>
        <authorList>
            <person name="Zhao H."/>
        </authorList>
    </citation>
    <scope>NUCLEOTIDE SEQUENCE</scope>
    <source>
        <strain evidence="1">BeijingLab</strain>
    </source>
</reference>
<sequence>MDVKVFLYILLLFVALKLQKTSATVQGLTMSITEGNQGDKPTATCTLNMDDLASKYEVSSAPGLKGEPGVPGISGVPGIDGFPGLPGPKGEKGEIGFFGPPGLDGRPGEHGKTGPAGPRGAPGPVGPPGMPGSPGVCPCSMPPIDLISPEASFDDFGTEDVPATVTCKAAPAGKPSGLYHMGPSGKDMLMYCNMTTLETCIRIDSKTSECNHKSSKGGSFWLNEMNVHLKDLYSISVDQLTWLRDRSNYVRQTLKYHCLDSVPYNKDNMTASVKLWAWNDVVIGPYPTDETPIFYSVPEATDLCVAGSNEWKSTIIELRSSNVNRLPIVDLWIGDIRQVENQKLKIESVDLCFG</sequence>
<proteinExistence type="predicted"/>
<evidence type="ECO:0000313" key="1">
    <source>
        <dbReference type="EMBL" id="KAJ8724336.1"/>
    </source>
</evidence>
<name>A0ACC2QSV5_9NEOP</name>
<evidence type="ECO:0000313" key="2">
    <source>
        <dbReference type="Proteomes" id="UP001231649"/>
    </source>
</evidence>
<organism evidence="1 2">
    <name type="scientific">Mythimna loreyi</name>
    <dbReference type="NCBI Taxonomy" id="667449"/>
    <lineage>
        <taxon>Eukaryota</taxon>
        <taxon>Metazoa</taxon>
        <taxon>Ecdysozoa</taxon>
        <taxon>Arthropoda</taxon>
        <taxon>Hexapoda</taxon>
        <taxon>Insecta</taxon>
        <taxon>Pterygota</taxon>
        <taxon>Neoptera</taxon>
        <taxon>Endopterygota</taxon>
        <taxon>Lepidoptera</taxon>
        <taxon>Glossata</taxon>
        <taxon>Ditrysia</taxon>
        <taxon>Noctuoidea</taxon>
        <taxon>Noctuidae</taxon>
        <taxon>Noctuinae</taxon>
        <taxon>Hadenini</taxon>
        <taxon>Mythimna</taxon>
    </lineage>
</organism>
<comment type="caution">
    <text evidence="1">The sequence shown here is derived from an EMBL/GenBank/DDBJ whole genome shotgun (WGS) entry which is preliminary data.</text>
</comment>
<dbReference type="EMBL" id="CM056784">
    <property type="protein sequence ID" value="KAJ8724336.1"/>
    <property type="molecule type" value="Genomic_DNA"/>
</dbReference>